<dbReference type="InterPro" id="IPR005255">
    <property type="entry name" value="PdxA_fam"/>
</dbReference>
<comment type="cofactor">
    <cofactor evidence="7">
        <name>Zn(2+)</name>
        <dbReference type="ChEBI" id="CHEBI:29105"/>
    </cofactor>
    <cofactor evidence="7">
        <name>Mg(2+)</name>
        <dbReference type="ChEBI" id="CHEBI:18420"/>
    </cofactor>
    <cofactor evidence="7">
        <name>Co(2+)</name>
        <dbReference type="ChEBI" id="CHEBI:48828"/>
    </cofactor>
    <text evidence="7">Binds 1 divalent metal cation per subunit. Can use ions such as Zn(2+), Mg(2+) or Co(2+).</text>
</comment>
<keyword evidence="7" id="KW-0460">Magnesium</keyword>
<gene>
    <name evidence="7" type="primary">pdxA</name>
    <name evidence="8" type="ORF">TH25_04110</name>
</gene>
<comment type="subunit">
    <text evidence="7">Homodimer.</text>
</comment>
<feature type="binding site" evidence="7">
    <location>
        <position position="290"/>
    </location>
    <ligand>
        <name>substrate</name>
    </ligand>
</feature>
<keyword evidence="6 7" id="KW-0664">Pyridoxine biosynthesis</keyword>
<dbReference type="GO" id="GO:0000287">
    <property type="term" value="F:magnesium ion binding"/>
    <property type="evidence" value="ECO:0007669"/>
    <property type="project" value="UniProtKB-UniRule"/>
</dbReference>
<comment type="function">
    <text evidence="7">Catalyzes the NAD(P)-dependent oxidation of 4-(phosphooxy)-L-threonine (HTP) into 2-amino-3-oxo-4-(phosphooxy)butyric acid which spontaneously decarboxylates to form 3-amino-2-oxopropyl phosphate (AHAP).</text>
</comment>
<dbReference type="GO" id="GO:0042823">
    <property type="term" value="P:pyridoxal phosphate biosynthetic process"/>
    <property type="evidence" value="ECO:0007669"/>
    <property type="project" value="UniProtKB-UniRule"/>
</dbReference>
<keyword evidence="4 7" id="KW-0560">Oxidoreductase</keyword>
<evidence type="ECO:0000313" key="9">
    <source>
        <dbReference type="Proteomes" id="UP000252517"/>
    </source>
</evidence>
<accession>A0A367XLN2</accession>
<comment type="subcellular location">
    <subcellularLocation>
        <location evidence="7">Cytoplasm</location>
    </subcellularLocation>
</comment>
<evidence type="ECO:0000256" key="6">
    <source>
        <dbReference type="ARBA" id="ARBA00023096"/>
    </source>
</evidence>
<dbReference type="Gene3D" id="3.40.718.10">
    <property type="entry name" value="Isopropylmalate Dehydrogenase"/>
    <property type="match status" value="1"/>
</dbReference>
<dbReference type="GO" id="GO:0051287">
    <property type="term" value="F:NAD binding"/>
    <property type="evidence" value="ECO:0007669"/>
    <property type="project" value="InterPro"/>
</dbReference>
<keyword evidence="5 7" id="KW-0520">NAD</keyword>
<evidence type="ECO:0000256" key="2">
    <source>
        <dbReference type="ARBA" id="ARBA00022723"/>
    </source>
</evidence>
<dbReference type="PANTHER" id="PTHR30004">
    <property type="entry name" value="4-HYDROXYTHREONINE-4-PHOSPHATE DEHYDROGENASE"/>
    <property type="match status" value="1"/>
</dbReference>
<feature type="binding site" evidence="7">
    <location>
        <position position="282"/>
    </location>
    <ligand>
        <name>a divalent metal cation</name>
        <dbReference type="ChEBI" id="CHEBI:60240"/>
        <note>ligand shared between dimeric partners</note>
    </ligand>
</feature>
<dbReference type="EC" id="1.1.1.262" evidence="7"/>
<comment type="caution">
    <text evidence="8">The sequence shown here is derived from an EMBL/GenBank/DDBJ whole genome shotgun (WGS) entry which is preliminary data.</text>
</comment>
<feature type="binding site" evidence="7">
    <location>
        <position position="308"/>
    </location>
    <ligand>
        <name>substrate</name>
    </ligand>
</feature>
<dbReference type="GO" id="GO:0050897">
    <property type="term" value="F:cobalt ion binding"/>
    <property type="evidence" value="ECO:0007669"/>
    <property type="project" value="UniProtKB-UniRule"/>
</dbReference>
<protein>
    <recommendedName>
        <fullName evidence="7">4-hydroxythreonine-4-phosphate dehydrogenase</fullName>
        <ecNumber evidence="7">1.1.1.262</ecNumber>
    </recommendedName>
    <alternativeName>
        <fullName evidence="7">4-(phosphohydroxy)-L-threonine dehydrogenase</fullName>
    </alternativeName>
</protein>
<comment type="miscellaneous">
    <text evidence="7">The active site is located at the dimer interface.</text>
</comment>
<dbReference type="OrthoDB" id="9801783at2"/>
<comment type="similarity">
    <text evidence="7">Belongs to the PdxA family.</text>
</comment>
<dbReference type="GO" id="GO:0008615">
    <property type="term" value="P:pyridoxine biosynthetic process"/>
    <property type="evidence" value="ECO:0007669"/>
    <property type="project" value="UniProtKB-UniRule"/>
</dbReference>
<dbReference type="Proteomes" id="UP000252517">
    <property type="component" value="Unassembled WGS sequence"/>
</dbReference>
<sequence length="352" mass="37165">MAHKQPKPLAMTLGDPGGIGPELALKAWQAYQNASKTSAHQGSDMLPFCLIAPARIIAQYADILAYDVPLIPVSDISQTSDHFANGLPVLEIADNGAAVIPGVAAAKTAYMVIDSIKTAVDLTRKGTASAVVTNPIQKSALYQAGFSHPGHTEFLAELAGPGTIPVMMLANSKLRVVPLTIHIALSQVQSALTTDVIVDLSRITATALSRDFGLVQPRLAIAGLNPHAGEDGAMGHEEQTIITPAITRLREEGYNVIGPLPADTMFHEEARAEYDVALCPYHDQALIPVKTLDFHGGVNVTLGLPFIRTSPDHGTALNIAGKGLARADSLMAALKIANQMAHNRFGTGTKND</sequence>
<dbReference type="RefSeq" id="WP_114087117.1">
    <property type="nucleotide sequence ID" value="NZ_JPWH01000002.1"/>
</dbReference>
<feature type="binding site" evidence="7">
    <location>
        <position position="182"/>
    </location>
    <ligand>
        <name>a divalent metal cation</name>
        <dbReference type="ChEBI" id="CHEBI:60240"/>
        <note>ligand shared between dimeric partners</note>
    </ligand>
</feature>
<keyword evidence="2 7" id="KW-0479">Metal-binding</keyword>
<dbReference type="GO" id="GO:0005737">
    <property type="term" value="C:cytoplasm"/>
    <property type="evidence" value="ECO:0007669"/>
    <property type="project" value="UniProtKB-SubCell"/>
</dbReference>
<dbReference type="SUPFAM" id="SSF53659">
    <property type="entry name" value="Isocitrate/Isopropylmalate dehydrogenase-like"/>
    <property type="match status" value="1"/>
</dbReference>
<proteinExistence type="inferred from homology"/>
<evidence type="ECO:0000256" key="1">
    <source>
        <dbReference type="ARBA" id="ARBA00022490"/>
    </source>
</evidence>
<evidence type="ECO:0000256" key="3">
    <source>
        <dbReference type="ARBA" id="ARBA00022857"/>
    </source>
</evidence>
<organism evidence="8 9">
    <name type="scientific">Thalassospira profundimaris</name>
    <dbReference type="NCBI Taxonomy" id="502049"/>
    <lineage>
        <taxon>Bacteria</taxon>
        <taxon>Pseudomonadati</taxon>
        <taxon>Pseudomonadota</taxon>
        <taxon>Alphaproteobacteria</taxon>
        <taxon>Rhodospirillales</taxon>
        <taxon>Thalassospiraceae</taxon>
        <taxon>Thalassospira</taxon>
    </lineage>
</organism>
<comment type="pathway">
    <text evidence="7">Cofactor biosynthesis; pyridoxine 5'-phosphate biosynthesis; pyridoxine 5'-phosphate from D-erythrose 4-phosphate: step 4/5.</text>
</comment>
<keyword evidence="3 7" id="KW-0521">NADP</keyword>
<dbReference type="HAMAP" id="MF_00536">
    <property type="entry name" value="PdxA"/>
    <property type="match status" value="1"/>
</dbReference>
<keyword evidence="7" id="KW-0862">Zinc</keyword>
<dbReference type="GO" id="GO:0050570">
    <property type="term" value="F:4-hydroxythreonine-4-phosphate dehydrogenase activity"/>
    <property type="evidence" value="ECO:0007669"/>
    <property type="project" value="UniProtKB-UniRule"/>
</dbReference>
<keyword evidence="1 7" id="KW-0963">Cytoplasm</keyword>
<comment type="catalytic activity">
    <reaction evidence="7">
        <text>4-(phosphooxy)-L-threonine + NAD(+) = 3-amino-2-oxopropyl phosphate + CO2 + NADH</text>
        <dbReference type="Rhea" id="RHEA:32275"/>
        <dbReference type="ChEBI" id="CHEBI:16526"/>
        <dbReference type="ChEBI" id="CHEBI:57279"/>
        <dbReference type="ChEBI" id="CHEBI:57540"/>
        <dbReference type="ChEBI" id="CHEBI:57945"/>
        <dbReference type="ChEBI" id="CHEBI:58452"/>
        <dbReference type="EC" id="1.1.1.262"/>
    </reaction>
</comment>
<dbReference type="EMBL" id="JPWH01000002">
    <property type="protein sequence ID" value="RCK53701.1"/>
    <property type="molecule type" value="Genomic_DNA"/>
</dbReference>
<dbReference type="Pfam" id="PF04166">
    <property type="entry name" value="PdxA"/>
    <property type="match status" value="1"/>
</dbReference>
<reference evidence="8 9" key="1">
    <citation type="submission" date="2014-07" db="EMBL/GenBank/DDBJ databases">
        <title>Draft genome sequence of Thalassospira profundimaris S25-3-2.</title>
        <authorList>
            <person name="Lai Q."/>
            <person name="Shao Z."/>
        </authorList>
    </citation>
    <scope>NUCLEOTIDE SEQUENCE [LARGE SCALE GENOMIC DNA]</scope>
    <source>
        <strain evidence="8 9">S25-3-2</strain>
    </source>
</reference>
<evidence type="ECO:0000313" key="8">
    <source>
        <dbReference type="EMBL" id="RCK53701.1"/>
    </source>
</evidence>
<name>A0A367XLN2_9PROT</name>
<feature type="binding site" evidence="7">
    <location>
        <position position="152"/>
    </location>
    <ligand>
        <name>substrate</name>
    </ligand>
</feature>
<feature type="binding site" evidence="7">
    <location>
        <position position="151"/>
    </location>
    <ligand>
        <name>substrate</name>
    </ligand>
</feature>
<dbReference type="PANTHER" id="PTHR30004:SF6">
    <property type="entry name" value="D-THREONATE 4-PHOSPHATE DEHYDROGENASE"/>
    <property type="match status" value="1"/>
</dbReference>
<evidence type="ECO:0000256" key="7">
    <source>
        <dbReference type="HAMAP-Rule" id="MF_00536"/>
    </source>
</evidence>
<keyword evidence="7" id="KW-0170">Cobalt</keyword>
<dbReference type="NCBIfam" id="TIGR00557">
    <property type="entry name" value="pdxA"/>
    <property type="match status" value="1"/>
</dbReference>
<dbReference type="AlphaFoldDB" id="A0A367XLN2"/>
<dbReference type="UniPathway" id="UPA00244">
    <property type="reaction ID" value="UER00312"/>
</dbReference>
<evidence type="ECO:0000256" key="5">
    <source>
        <dbReference type="ARBA" id="ARBA00023027"/>
    </source>
</evidence>
<dbReference type="GO" id="GO:0008270">
    <property type="term" value="F:zinc ion binding"/>
    <property type="evidence" value="ECO:0007669"/>
    <property type="project" value="UniProtKB-UniRule"/>
</dbReference>
<dbReference type="NCBIfam" id="NF003699">
    <property type="entry name" value="PRK05312.1"/>
    <property type="match status" value="1"/>
</dbReference>
<dbReference type="InterPro" id="IPR037510">
    <property type="entry name" value="PdxA"/>
</dbReference>
<feature type="binding site" evidence="7">
    <location>
        <position position="227"/>
    </location>
    <ligand>
        <name>a divalent metal cation</name>
        <dbReference type="ChEBI" id="CHEBI:60240"/>
        <note>ligand shared between dimeric partners</note>
    </ligand>
</feature>
<feature type="binding site" evidence="7">
    <location>
        <position position="299"/>
    </location>
    <ligand>
        <name>substrate</name>
    </ligand>
</feature>
<evidence type="ECO:0000256" key="4">
    <source>
        <dbReference type="ARBA" id="ARBA00023002"/>
    </source>
</evidence>